<sequence length="34" mass="3480">PTANDVLFVLGPPDRVAEVAGLSQNPEEADASSL</sequence>
<accession>A0A0F9IY77</accession>
<organism evidence="1">
    <name type="scientific">marine sediment metagenome</name>
    <dbReference type="NCBI Taxonomy" id="412755"/>
    <lineage>
        <taxon>unclassified sequences</taxon>
        <taxon>metagenomes</taxon>
        <taxon>ecological metagenomes</taxon>
    </lineage>
</organism>
<gene>
    <name evidence="1" type="ORF">LCGC14_1522740</name>
</gene>
<dbReference type="AlphaFoldDB" id="A0A0F9IY77"/>
<evidence type="ECO:0000313" key="1">
    <source>
        <dbReference type="EMBL" id="KKM62339.1"/>
    </source>
</evidence>
<dbReference type="EMBL" id="LAZR01011315">
    <property type="protein sequence ID" value="KKM62339.1"/>
    <property type="molecule type" value="Genomic_DNA"/>
</dbReference>
<proteinExistence type="predicted"/>
<comment type="caution">
    <text evidence="1">The sequence shown here is derived from an EMBL/GenBank/DDBJ whole genome shotgun (WGS) entry which is preliminary data.</text>
</comment>
<name>A0A0F9IY77_9ZZZZ</name>
<protein>
    <submittedName>
        <fullName evidence="1">Uncharacterized protein</fullName>
    </submittedName>
</protein>
<feature type="non-terminal residue" evidence="1">
    <location>
        <position position="1"/>
    </location>
</feature>
<reference evidence="1" key="1">
    <citation type="journal article" date="2015" name="Nature">
        <title>Complex archaea that bridge the gap between prokaryotes and eukaryotes.</title>
        <authorList>
            <person name="Spang A."/>
            <person name="Saw J.H."/>
            <person name="Jorgensen S.L."/>
            <person name="Zaremba-Niedzwiedzka K."/>
            <person name="Martijn J."/>
            <person name="Lind A.E."/>
            <person name="van Eijk R."/>
            <person name="Schleper C."/>
            <person name="Guy L."/>
            <person name="Ettema T.J."/>
        </authorList>
    </citation>
    <scope>NUCLEOTIDE SEQUENCE</scope>
</reference>